<keyword evidence="1" id="KW-0472">Membrane</keyword>
<protein>
    <submittedName>
        <fullName evidence="2">Uncharacterized protein</fullName>
    </submittedName>
</protein>
<accession>A0ABS1Y9U7</accession>
<dbReference type="Proteomes" id="UP000622245">
    <property type="component" value="Unassembled WGS sequence"/>
</dbReference>
<evidence type="ECO:0000313" key="3">
    <source>
        <dbReference type="Proteomes" id="UP000622245"/>
    </source>
</evidence>
<feature type="transmembrane region" description="Helical" evidence="1">
    <location>
        <begin position="6"/>
        <end position="31"/>
    </location>
</feature>
<keyword evidence="3" id="KW-1185">Reference proteome</keyword>
<proteinExistence type="predicted"/>
<keyword evidence="1" id="KW-1133">Transmembrane helix</keyword>
<dbReference type="EMBL" id="JAEVHL010000002">
    <property type="protein sequence ID" value="MBM0274109.1"/>
    <property type="molecule type" value="Genomic_DNA"/>
</dbReference>
<name>A0ABS1Y9U7_9ACTN</name>
<comment type="caution">
    <text evidence="2">The sequence shown here is derived from an EMBL/GenBank/DDBJ whole genome shotgun (WGS) entry which is preliminary data.</text>
</comment>
<dbReference type="RefSeq" id="WP_203146539.1">
    <property type="nucleotide sequence ID" value="NZ_JAEVHL010000002.1"/>
</dbReference>
<evidence type="ECO:0000313" key="2">
    <source>
        <dbReference type="EMBL" id="MBM0274109.1"/>
    </source>
</evidence>
<keyword evidence="1" id="KW-0812">Transmembrane</keyword>
<evidence type="ECO:0000256" key="1">
    <source>
        <dbReference type="SAM" id="Phobius"/>
    </source>
</evidence>
<gene>
    <name evidence="2" type="ORF">JM949_00850</name>
</gene>
<reference evidence="2 3" key="1">
    <citation type="submission" date="2021-01" db="EMBL/GenBank/DDBJ databases">
        <title>Draft genome sequence of Micromonospora sp. strain STR1s_6.</title>
        <authorList>
            <person name="Karlyshev A."/>
            <person name="Jawad R."/>
        </authorList>
    </citation>
    <scope>NUCLEOTIDE SEQUENCE [LARGE SCALE GENOMIC DNA]</scope>
    <source>
        <strain evidence="2 3">STR1S-6</strain>
    </source>
</reference>
<sequence length="94" mass="10164">MNDALLNALLAWLAVSLGVSVGIALIVLIDATLEARAEGRKVTDTCQAITTEALPLDTTVFLTADQQALIDDFRRQLAALPTARPADFNRKDNR</sequence>
<organism evidence="2 3">
    <name type="scientific">Micromonospora tarensis</name>
    <dbReference type="NCBI Taxonomy" id="2806100"/>
    <lineage>
        <taxon>Bacteria</taxon>
        <taxon>Bacillati</taxon>
        <taxon>Actinomycetota</taxon>
        <taxon>Actinomycetes</taxon>
        <taxon>Micromonosporales</taxon>
        <taxon>Micromonosporaceae</taxon>
        <taxon>Micromonospora</taxon>
    </lineage>
</organism>